<dbReference type="EC" id="1.14.15.24" evidence="5"/>
<dbReference type="GO" id="GO:0016123">
    <property type="term" value="P:xanthophyll biosynthetic process"/>
    <property type="evidence" value="ECO:0007669"/>
    <property type="project" value="TreeGrafter"/>
</dbReference>
<organism evidence="5 6">
    <name type="scientific">Sphingosinicella soli</name>
    <dbReference type="NCBI Taxonomy" id="333708"/>
    <lineage>
        <taxon>Bacteria</taxon>
        <taxon>Pseudomonadati</taxon>
        <taxon>Pseudomonadota</taxon>
        <taxon>Alphaproteobacteria</taxon>
        <taxon>Sphingomonadales</taxon>
        <taxon>Sphingosinicellaceae</taxon>
        <taxon>Sphingosinicella</taxon>
    </lineage>
</organism>
<dbReference type="AlphaFoldDB" id="A0A7W7B5E9"/>
<evidence type="ECO:0000313" key="5">
    <source>
        <dbReference type="EMBL" id="MBB4633498.1"/>
    </source>
</evidence>
<keyword evidence="4" id="KW-0472">Membrane</keyword>
<evidence type="ECO:0000256" key="3">
    <source>
        <dbReference type="ARBA" id="ARBA00023002"/>
    </source>
</evidence>
<sequence>MSIWTGILVALAATLIMEGVAYVAHRWVMHGFLWSLHRSHHEPRTGLFEKNDWFAVMFALPSIACLYLGVEAGWHPAWMWVGIGIAGYGAIYFGFHDVIVHRRIAHVYVPKSAYMKRIVQAHRLHHVVSSKHGTVSFGFLWAPPVRVLKAELERAGGDIRMPTGA</sequence>
<dbReference type="Proteomes" id="UP000566324">
    <property type="component" value="Unassembled WGS sequence"/>
</dbReference>
<protein>
    <submittedName>
        <fullName evidence="5">Beta-carotene 3-hydroxylase</fullName>
        <ecNumber evidence="5">1.14.15.24</ecNumber>
    </submittedName>
</protein>
<dbReference type="GO" id="GO:0016119">
    <property type="term" value="P:carotene metabolic process"/>
    <property type="evidence" value="ECO:0007669"/>
    <property type="project" value="TreeGrafter"/>
</dbReference>
<proteinExistence type="inferred from homology"/>
<dbReference type="EMBL" id="JACHNZ010000045">
    <property type="protein sequence ID" value="MBB4633498.1"/>
    <property type="molecule type" value="Genomic_DNA"/>
</dbReference>
<feature type="transmembrane region" description="Helical" evidence="4">
    <location>
        <begin position="53"/>
        <end position="70"/>
    </location>
</feature>
<name>A0A7W7B5E9_9SPHN</name>
<dbReference type="PANTHER" id="PTHR31899">
    <property type="entry name" value="BETA-CAROTENE 3-HYDROXYLASE 1, CHLOROPLASTIC"/>
    <property type="match status" value="1"/>
</dbReference>
<keyword evidence="4" id="KW-0812">Transmembrane</keyword>
<feature type="transmembrane region" description="Helical" evidence="4">
    <location>
        <begin position="77"/>
        <end position="95"/>
    </location>
</feature>
<evidence type="ECO:0000256" key="2">
    <source>
        <dbReference type="ARBA" id="ARBA00022746"/>
    </source>
</evidence>
<keyword evidence="4" id="KW-1133">Transmembrane helix</keyword>
<dbReference type="RefSeq" id="WP_184071157.1">
    <property type="nucleotide sequence ID" value="NZ_JACHNZ010000045.1"/>
</dbReference>
<dbReference type="GO" id="GO:0010291">
    <property type="term" value="F:beta-carotene 3-hydroxylase activity"/>
    <property type="evidence" value="ECO:0007669"/>
    <property type="project" value="UniProtKB-EC"/>
</dbReference>
<comment type="similarity">
    <text evidence="1">Belongs to the sterol desaturase family.</text>
</comment>
<keyword evidence="6" id="KW-1185">Reference proteome</keyword>
<comment type="caution">
    <text evidence="5">The sequence shown here is derived from an EMBL/GenBank/DDBJ whole genome shotgun (WGS) entry which is preliminary data.</text>
</comment>
<reference evidence="5 6" key="1">
    <citation type="submission" date="2020-08" db="EMBL/GenBank/DDBJ databases">
        <title>Genomic Encyclopedia of Type Strains, Phase IV (KMG-IV): sequencing the most valuable type-strain genomes for metagenomic binning, comparative biology and taxonomic classification.</title>
        <authorList>
            <person name="Goeker M."/>
        </authorList>
    </citation>
    <scope>NUCLEOTIDE SEQUENCE [LARGE SCALE GENOMIC DNA]</scope>
    <source>
        <strain evidence="5 6">DSM 17328</strain>
    </source>
</reference>
<evidence type="ECO:0000313" key="6">
    <source>
        <dbReference type="Proteomes" id="UP000566324"/>
    </source>
</evidence>
<gene>
    <name evidence="5" type="ORF">GGQ98_003137</name>
</gene>
<dbReference type="InterPro" id="IPR045019">
    <property type="entry name" value="BETA-OHASE-like"/>
</dbReference>
<keyword evidence="2" id="KW-0125">Carotenoid biosynthesis</keyword>
<accession>A0A7W7B5E9</accession>
<keyword evidence="3 5" id="KW-0560">Oxidoreductase</keyword>
<dbReference type="PANTHER" id="PTHR31899:SF9">
    <property type="entry name" value="BETA-CAROTENE 3-HYDROXYLASE 1, CHLOROPLASTIC"/>
    <property type="match status" value="1"/>
</dbReference>
<evidence type="ECO:0000256" key="4">
    <source>
        <dbReference type="SAM" id="Phobius"/>
    </source>
</evidence>
<evidence type="ECO:0000256" key="1">
    <source>
        <dbReference type="ARBA" id="ARBA00009324"/>
    </source>
</evidence>